<dbReference type="EMBL" id="CM026426">
    <property type="protein sequence ID" value="KAG0574571.1"/>
    <property type="molecule type" value="Genomic_DNA"/>
</dbReference>
<protein>
    <submittedName>
        <fullName evidence="1">Uncharacterized protein</fullName>
    </submittedName>
</protein>
<reference evidence="1" key="1">
    <citation type="submission" date="2020-06" db="EMBL/GenBank/DDBJ databases">
        <title>WGS assembly of Ceratodon purpureus strain R40.</title>
        <authorList>
            <person name="Carey S.B."/>
            <person name="Jenkins J."/>
            <person name="Shu S."/>
            <person name="Lovell J.T."/>
            <person name="Sreedasyam A."/>
            <person name="Maumus F."/>
            <person name="Tiley G.P."/>
            <person name="Fernandez-Pozo N."/>
            <person name="Barry K."/>
            <person name="Chen C."/>
            <person name="Wang M."/>
            <person name="Lipzen A."/>
            <person name="Daum C."/>
            <person name="Saski C.A."/>
            <person name="Payton A.C."/>
            <person name="Mcbreen J.C."/>
            <person name="Conrad R.E."/>
            <person name="Kollar L.M."/>
            <person name="Olsson S."/>
            <person name="Huttunen S."/>
            <person name="Landis J.B."/>
            <person name="Wickett N.J."/>
            <person name="Johnson M.G."/>
            <person name="Rensing S.A."/>
            <person name="Grimwood J."/>
            <person name="Schmutz J."/>
            <person name="Mcdaniel S.F."/>
        </authorList>
    </citation>
    <scope>NUCLEOTIDE SEQUENCE</scope>
    <source>
        <strain evidence="1">R40</strain>
    </source>
</reference>
<comment type="caution">
    <text evidence="1">The sequence shown here is derived from an EMBL/GenBank/DDBJ whole genome shotgun (WGS) entry which is preliminary data.</text>
</comment>
<gene>
    <name evidence="1" type="ORF">KC19_VG272600</name>
</gene>
<dbReference type="AlphaFoldDB" id="A0A8T0HV27"/>
<evidence type="ECO:0000313" key="2">
    <source>
        <dbReference type="Proteomes" id="UP000822688"/>
    </source>
</evidence>
<keyword evidence="2" id="KW-1185">Reference proteome</keyword>
<dbReference type="Proteomes" id="UP000822688">
    <property type="component" value="Chromosome V"/>
</dbReference>
<organism evidence="1 2">
    <name type="scientific">Ceratodon purpureus</name>
    <name type="common">Fire moss</name>
    <name type="synonym">Dicranum purpureum</name>
    <dbReference type="NCBI Taxonomy" id="3225"/>
    <lineage>
        <taxon>Eukaryota</taxon>
        <taxon>Viridiplantae</taxon>
        <taxon>Streptophyta</taxon>
        <taxon>Embryophyta</taxon>
        <taxon>Bryophyta</taxon>
        <taxon>Bryophytina</taxon>
        <taxon>Bryopsida</taxon>
        <taxon>Dicranidae</taxon>
        <taxon>Pseudoditrichales</taxon>
        <taxon>Ditrichaceae</taxon>
        <taxon>Ceratodon</taxon>
    </lineage>
</organism>
<accession>A0A8T0HV27</accession>
<name>A0A8T0HV27_CERPU</name>
<evidence type="ECO:0000313" key="1">
    <source>
        <dbReference type="EMBL" id="KAG0574571.1"/>
    </source>
</evidence>
<proteinExistence type="predicted"/>
<sequence>MQVRIEDLFLITHQRDMGRTKAIGLSFARALLAEKKGLRVNWAEFATKQTNQTNRRKRSNTSFVPRALKSRAGHEFHKYWVFDEESKTLKFDYEGAVDD</sequence>